<dbReference type="InterPro" id="IPR035965">
    <property type="entry name" value="PAS-like_dom_sf"/>
</dbReference>
<dbReference type="PROSITE" id="PS50883">
    <property type="entry name" value="EAL"/>
    <property type="match status" value="1"/>
</dbReference>
<dbReference type="PANTHER" id="PTHR33121">
    <property type="entry name" value="CYCLIC DI-GMP PHOSPHODIESTERASE PDEF"/>
    <property type="match status" value="1"/>
</dbReference>
<evidence type="ECO:0000313" key="5">
    <source>
        <dbReference type="Proteomes" id="UP000598174"/>
    </source>
</evidence>
<dbReference type="InterPro" id="IPR000700">
    <property type="entry name" value="PAS-assoc_C"/>
</dbReference>
<dbReference type="GO" id="GO:0071111">
    <property type="term" value="F:cyclic-guanylate-specific phosphodiesterase activity"/>
    <property type="evidence" value="ECO:0007669"/>
    <property type="project" value="InterPro"/>
</dbReference>
<feature type="domain" description="EAL" evidence="3">
    <location>
        <begin position="371"/>
        <end position="621"/>
    </location>
</feature>
<keyword evidence="5" id="KW-1185">Reference proteome</keyword>
<dbReference type="InterPro" id="IPR001633">
    <property type="entry name" value="EAL_dom"/>
</dbReference>
<evidence type="ECO:0000259" key="2">
    <source>
        <dbReference type="PROSITE" id="PS50113"/>
    </source>
</evidence>
<dbReference type="SUPFAM" id="SSF141868">
    <property type="entry name" value="EAL domain-like"/>
    <property type="match status" value="1"/>
</dbReference>
<feature type="domain" description="PAC" evidence="2">
    <location>
        <begin position="140"/>
        <end position="191"/>
    </location>
</feature>
<dbReference type="InterPro" id="IPR043128">
    <property type="entry name" value="Rev_trsase/Diguanyl_cyclase"/>
</dbReference>
<gene>
    <name evidence="4" type="ORF">Afe05nite_38210</name>
</gene>
<dbReference type="AlphaFoldDB" id="A0A919IZI4"/>
<evidence type="ECO:0000313" key="4">
    <source>
        <dbReference type="EMBL" id="GIE11981.1"/>
    </source>
</evidence>
<protein>
    <recommendedName>
        <fullName evidence="6">PAS domain S-box-containing protein</fullName>
    </recommendedName>
</protein>
<name>A0A919IZI4_9ACTN</name>
<dbReference type="Gene3D" id="3.30.450.20">
    <property type="entry name" value="PAS domain"/>
    <property type="match status" value="1"/>
</dbReference>
<feature type="domain" description="PAS" evidence="1">
    <location>
        <begin position="92"/>
        <end position="137"/>
    </location>
</feature>
<evidence type="ECO:0008006" key="6">
    <source>
        <dbReference type="Google" id="ProtNLM"/>
    </source>
</evidence>
<evidence type="ECO:0000259" key="1">
    <source>
        <dbReference type="PROSITE" id="PS50112"/>
    </source>
</evidence>
<dbReference type="InterPro" id="IPR035919">
    <property type="entry name" value="EAL_sf"/>
</dbReference>
<dbReference type="Gene3D" id="3.30.70.270">
    <property type="match status" value="1"/>
</dbReference>
<dbReference type="Gene3D" id="3.20.20.450">
    <property type="entry name" value="EAL domain"/>
    <property type="match status" value="1"/>
</dbReference>
<evidence type="ECO:0000259" key="3">
    <source>
        <dbReference type="PROSITE" id="PS50883"/>
    </source>
</evidence>
<dbReference type="PANTHER" id="PTHR33121:SF23">
    <property type="entry name" value="CYCLIC DI-GMP PHOSPHODIESTERASE PDEB"/>
    <property type="match status" value="1"/>
</dbReference>
<dbReference type="Pfam" id="PF00563">
    <property type="entry name" value="EAL"/>
    <property type="match status" value="1"/>
</dbReference>
<dbReference type="PROSITE" id="PS50112">
    <property type="entry name" value="PAS"/>
    <property type="match status" value="1"/>
</dbReference>
<dbReference type="NCBIfam" id="TIGR00229">
    <property type="entry name" value="sensory_box"/>
    <property type="match status" value="1"/>
</dbReference>
<dbReference type="InterPro" id="IPR013655">
    <property type="entry name" value="PAS_fold_3"/>
</dbReference>
<organism evidence="4 5">
    <name type="scientific">Paractinoplanes ferrugineus</name>
    <dbReference type="NCBI Taxonomy" id="113564"/>
    <lineage>
        <taxon>Bacteria</taxon>
        <taxon>Bacillati</taxon>
        <taxon>Actinomycetota</taxon>
        <taxon>Actinomycetes</taxon>
        <taxon>Micromonosporales</taxon>
        <taxon>Micromonosporaceae</taxon>
        <taxon>Paractinoplanes</taxon>
    </lineage>
</organism>
<dbReference type="PROSITE" id="PS50113">
    <property type="entry name" value="PAC"/>
    <property type="match status" value="1"/>
</dbReference>
<sequence>MDLDDILALAEAAEPGPLENARARRVARTVQAEYDRSLTDRYEILVDTDLVDPLTANTDEATRIARAAQLAKRGAIIWRATGSGKSMSIPAWSDEMATIFGYAPGTLRLTPDRLLELIHPADARAFQSSVERAWRRSHPNEVTFRVIQPSGNVRYVHCDIEILTTDGEPSGISATGVDVTALELARQERRRLATREAMLCADLAAADAVTGLPTRGFLTDEVDRARRTSGGALIVVATEPATRLSKTTTDEDRDQLTSEVAGLLRTIADSGLTCGLVGPGLWGVLAFPPQDCPAATELAQLLVDKLRSNLFSVNQEALRLNAWAGVVSFASGTAASGFDLLIDGEHAARDAARKGTPVNVLDRPAKDEERASRCRSRVQHAVTTDRFALYAQPLVDLGINEVTRHEILLRVRGDNGELAAPWAFLDMAERVGEILSVDKWVIDHALELIGQGVQTSHYQVNISGKSLADPGLLTFVTDAIRRHRVKPECLTFEITETALIENRNEALAFATGVREIGCHLALDDFGTGYAGLAYLKYLPVDLVKIDGVFIVDICRSPTDQAVVSKLVELCHELGIRVAAEYVQDDETVELLRQYGVDFAQGYRIGRPEPIAASLQPAENTIEFEIHFPERRTAMG</sequence>
<dbReference type="InterPro" id="IPR000014">
    <property type="entry name" value="PAS"/>
</dbReference>
<comment type="caution">
    <text evidence="4">The sequence shown here is derived from an EMBL/GenBank/DDBJ whole genome shotgun (WGS) entry which is preliminary data.</text>
</comment>
<dbReference type="Proteomes" id="UP000598174">
    <property type="component" value="Unassembled WGS sequence"/>
</dbReference>
<dbReference type="SMART" id="SM00052">
    <property type="entry name" value="EAL"/>
    <property type="match status" value="1"/>
</dbReference>
<reference evidence="4" key="1">
    <citation type="submission" date="2021-01" db="EMBL/GenBank/DDBJ databases">
        <title>Whole genome shotgun sequence of Actinoplanes ferrugineus NBRC 15555.</title>
        <authorList>
            <person name="Komaki H."/>
            <person name="Tamura T."/>
        </authorList>
    </citation>
    <scope>NUCLEOTIDE SEQUENCE</scope>
    <source>
        <strain evidence="4">NBRC 15555</strain>
    </source>
</reference>
<dbReference type="InterPro" id="IPR050706">
    <property type="entry name" value="Cyclic-di-GMP_PDE-like"/>
</dbReference>
<dbReference type="CDD" id="cd00130">
    <property type="entry name" value="PAS"/>
    <property type="match status" value="1"/>
</dbReference>
<dbReference type="RefSeq" id="WP_203818479.1">
    <property type="nucleotide sequence ID" value="NZ_BAAABP010000038.1"/>
</dbReference>
<accession>A0A919IZI4</accession>
<proteinExistence type="predicted"/>
<dbReference type="SUPFAM" id="SSF55785">
    <property type="entry name" value="PYP-like sensor domain (PAS domain)"/>
    <property type="match status" value="1"/>
</dbReference>
<dbReference type="EMBL" id="BOMM01000035">
    <property type="protein sequence ID" value="GIE11981.1"/>
    <property type="molecule type" value="Genomic_DNA"/>
</dbReference>
<dbReference type="Pfam" id="PF08447">
    <property type="entry name" value="PAS_3"/>
    <property type="match status" value="1"/>
</dbReference>
<dbReference type="CDD" id="cd01948">
    <property type="entry name" value="EAL"/>
    <property type="match status" value="1"/>
</dbReference>